<dbReference type="InParanoid" id="F4RD41"/>
<dbReference type="EMBL" id="GL883096">
    <property type="protein sequence ID" value="EGG09879.1"/>
    <property type="molecule type" value="Genomic_DNA"/>
</dbReference>
<keyword evidence="2" id="KW-1133">Transmembrane helix</keyword>
<feature type="compositionally biased region" description="Polar residues" evidence="1">
    <location>
        <begin position="193"/>
        <end position="202"/>
    </location>
</feature>
<reference evidence="4" key="1">
    <citation type="journal article" date="2011" name="Proc. Natl. Acad. Sci. U.S.A.">
        <title>Obligate biotrophy features unraveled by the genomic analysis of rust fungi.</title>
        <authorList>
            <person name="Duplessis S."/>
            <person name="Cuomo C.A."/>
            <person name="Lin Y.-C."/>
            <person name="Aerts A."/>
            <person name="Tisserant E."/>
            <person name="Veneault-Fourrey C."/>
            <person name="Joly D.L."/>
            <person name="Hacquard S."/>
            <person name="Amselem J."/>
            <person name="Cantarel B.L."/>
            <person name="Chiu R."/>
            <person name="Coutinho P.M."/>
            <person name="Feau N."/>
            <person name="Field M."/>
            <person name="Frey P."/>
            <person name="Gelhaye E."/>
            <person name="Goldberg J."/>
            <person name="Grabherr M.G."/>
            <person name="Kodira C.D."/>
            <person name="Kohler A."/>
            <person name="Kuees U."/>
            <person name="Lindquist E.A."/>
            <person name="Lucas S.M."/>
            <person name="Mago R."/>
            <person name="Mauceli E."/>
            <person name="Morin E."/>
            <person name="Murat C."/>
            <person name="Pangilinan J.L."/>
            <person name="Park R."/>
            <person name="Pearson M."/>
            <person name="Quesneville H."/>
            <person name="Rouhier N."/>
            <person name="Sakthikumar S."/>
            <person name="Salamov A.A."/>
            <person name="Schmutz J."/>
            <person name="Selles B."/>
            <person name="Shapiro H."/>
            <person name="Tanguay P."/>
            <person name="Tuskan G.A."/>
            <person name="Henrissat B."/>
            <person name="Van de Peer Y."/>
            <person name="Rouze P."/>
            <person name="Ellis J.G."/>
            <person name="Dodds P.N."/>
            <person name="Schein J.E."/>
            <person name="Zhong S."/>
            <person name="Hamelin R.C."/>
            <person name="Grigoriev I.V."/>
            <person name="Szabo L.J."/>
            <person name="Martin F."/>
        </authorList>
    </citation>
    <scope>NUCLEOTIDE SEQUENCE [LARGE SCALE GENOMIC DNA]</scope>
    <source>
        <strain evidence="4">98AG31 / pathotype 3-4-7</strain>
    </source>
</reference>
<keyword evidence="4" id="KW-1185">Reference proteome</keyword>
<dbReference type="Proteomes" id="UP000001072">
    <property type="component" value="Unassembled WGS sequence"/>
</dbReference>
<proteinExistence type="predicted"/>
<dbReference type="VEuPathDB" id="FungiDB:MELLADRAFT_71182"/>
<keyword evidence="2" id="KW-0472">Membrane</keyword>
<feature type="region of interest" description="Disordered" evidence="1">
    <location>
        <begin position="186"/>
        <end position="210"/>
    </location>
</feature>
<keyword evidence="2" id="KW-0812">Transmembrane</keyword>
<feature type="transmembrane region" description="Helical" evidence="2">
    <location>
        <begin position="44"/>
        <end position="69"/>
    </location>
</feature>
<evidence type="ECO:0000256" key="2">
    <source>
        <dbReference type="SAM" id="Phobius"/>
    </source>
</evidence>
<sequence length="210" mass="23761">MYTTSPANPNRRWLLLLTKSPPLNRRSLESITMFWRHSSQSVSALLLAAGAIVLILILISASRACLFILRRVRSRRTKQIDAPTTMRSSGFSFDLIQRSLQHCAEKDKKDAAQKPETAHTSKEIPDFQLDDFSWNRRTRKDTNMLEAVIKEAYPCITVTDVQNQTTSVDTTLSIYSLHPIVILSDWSPPTSPTNPASQQETLRQYPDCGV</sequence>
<gene>
    <name evidence="3" type="ORF">MELLADRAFT_71182</name>
</gene>
<dbReference type="HOGENOM" id="CLU_1310376_0_0_1"/>
<dbReference type="GeneID" id="18931749"/>
<organism evidence="4">
    <name type="scientific">Melampsora larici-populina (strain 98AG31 / pathotype 3-4-7)</name>
    <name type="common">Poplar leaf rust fungus</name>
    <dbReference type="NCBI Taxonomy" id="747676"/>
    <lineage>
        <taxon>Eukaryota</taxon>
        <taxon>Fungi</taxon>
        <taxon>Dikarya</taxon>
        <taxon>Basidiomycota</taxon>
        <taxon>Pucciniomycotina</taxon>
        <taxon>Pucciniomycetes</taxon>
        <taxon>Pucciniales</taxon>
        <taxon>Melampsoraceae</taxon>
        <taxon>Melampsora</taxon>
    </lineage>
</organism>
<dbReference type="OrthoDB" id="10450150at2759"/>
<dbReference type="AlphaFoldDB" id="F4RD41"/>
<evidence type="ECO:0000256" key="1">
    <source>
        <dbReference type="SAM" id="MobiDB-lite"/>
    </source>
</evidence>
<dbReference type="KEGG" id="mlr:MELLADRAFT_71182"/>
<name>F4RD41_MELLP</name>
<evidence type="ECO:0000313" key="3">
    <source>
        <dbReference type="EMBL" id="EGG09879.1"/>
    </source>
</evidence>
<dbReference type="RefSeq" id="XP_007406933.1">
    <property type="nucleotide sequence ID" value="XM_007406871.1"/>
</dbReference>
<protein>
    <submittedName>
        <fullName evidence="3">Uncharacterized protein</fullName>
    </submittedName>
</protein>
<accession>F4RD41</accession>
<evidence type="ECO:0000313" key="4">
    <source>
        <dbReference type="Proteomes" id="UP000001072"/>
    </source>
</evidence>